<sequence length="126" mass="14376">MAKKKFVENEDGSTEAVDVITDQKEKKEYRLKTKGQNIKAEKKKNHKDMFFMNYKDGMKLIKKMKKAGKKWSSCASENAPTRLTAISHIQRIVVAVGDVETASEPRVIADQLTFHTDVLINQVVFM</sequence>
<dbReference type="EnsemblMetazoa" id="CJA38531.1">
    <property type="protein sequence ID" value="CJA38531.1"/>
    <property type="gene ID" value="WBGene00214378"/>
</dbReference>
<protein>
    <submittedName>
        <fullName evidence="1">Uncharacterized protein</fullName>
    </submittedName>
</protein>
<evidence type="ECO:0000313" key="2">
    <source>
        <dbReference type="Proteomes" id="UP000005237"/>
    </source>
</evidence>
<dbReference type="Proteomes" id="UP000005237">
    <property type="component" value="Unassembled WGS sequence"/>
</dbReference>
<keyword evidence="2" id="KW-1185">Reference proteome</keyword>
<reference evidence="2" key="1">
    <citation type="submission" date="2010-08" db="EMBL/GenBank/DDBJ databases">
        <authorList>
            <consortium name="Caenorhabditis japonica Sequencing Consortium"/>
            <person name="Wilson R.K."/>
        </authorList>
    </citation>
    <scope>NUCLEOTIDE SEQUENCE [LARGE SCALE GENOMIC DNA]</scope>
    <source>
        <strain evidence="2">DF5081</strain>
    </source>
</reference>
<evidence type="ECO:0000313" key="1">
    <source>
        <dbReference type="EnsemblMetazoa" id="CJA38531.1"/>
    </source>
</evidence>
<organism evidence="1 2">
    <name type="scientific">Caenorhabditis japonica</name>
    <dbReference type="NCBI Taxonomy" id="281687"/>
    <lineage>
        <taxon>Eukaryota</taxon>
        <taxon>Metazoa</taxon>
        <taxon>Ecdysozoa</taxon>
        <taxon>Nematoda</taxon>
        <taxon>Chromadorea</taxon>
        <taxon>Rhabditida</taxon>
        <taxon>Rhabditina</taxon>
        <taxon>Rhabditomorpha</taxon>
        <taxon>Rhabditoidea</taxon>
        <taxon>Rhabditidae</taxon>
        <taxon>Peloderinae</taxon>
        <taxon>Caenorhabditis</taxon>
    </lineage>
</organism>
<reference evidence="1" key="2">
    <citation type="submission" date="2022-06" db="UniProtKB">
        <authorList>
            <consortium name="EnsemblMetazoa"/>
        </authorList>
    </citation>
    <scope>IDENTIFICATION</scope>
    <source>
        <strain evidence="1">DF5081</strain>
    </source>
</reference>
<proteinExistence type="predicted"/>
<dbReference type="AlphaFoldDB" id="A0A8R1IL76"/>
<name>A0A8R1IL76_CAEJA</name>
<accession>A0A8R1IL76</accession>